<evidence type="ECO:0000313" key="2">
    <source>
        <dbReference type="EMBL" id="EXL08732.1"/>
    </source>
</evidence>
<protein>
    <submittedName>
        <fullName evidence="2">Uncharacterized protein</fullName>
    </submittedName>
</protein>
<organism evidence="2 3">
    <name type="scientific">Aquamicrobium defluvii</name>
    <dbReference type="NCBI Taxonomy" id="69279"/>
    <lineage>
        <taxon>Bacteria</taxon>
        <taxon>Pseudomonadati</taxon>
        <taxon>Pseudomonadota</taxon>
        <taxon>Alphaproteobacteria</taxon>
        <taxon>Hyphomicrobiales</taxon>
        <taxon>Phyllobacteriaceae</taxon>
        <taxon>Aquamicrobium</taxon>
    </lineage>
</organism>
<proteinExistence type="predicted"/>
<reference evidence="2 3" key="1">
    <citation type="submission" date="2014-02" db="EMBL/GenBank/DDBJ databases">
        <title>Aquamicrobium defluvii Genome sequencing.</title>
        <authorList>
            <person name="Wang X."/>
        </authorList>
    </citation>
    <scope>NUCLEOTIDE SEQUENCE [LARGE SCALE GENOMIC DNA]</scope>
    <source>
        <strain evidence="2 3">W13Z1</strain>
    </source>
</reference>
<dbReference type="Proteomes" id="UP000019849">
    <property type="component" value="Unassembled WGS sequence"/>
</dbReference>
<comment type="caution">
    <text evidence="2">The sequence shown here is derived from an EMBL/GenBank/DDBJ whole genome shotgun (WGS) entry which is preliminary data.</text>
</comment>
<dbReference type="AlphaFoldDB" id="A0A011TX09"/>
<dbReference type="eggNOG" id="ENOG5033NR7">
    <property type="taxonomic scope" value="Bacteria"/>
</dbReference>
<dbReference type="HOGENOM" id="CLU_042276_0_0_5"/>
<evidence type="ECO:0000313" key="3">
    <source>
        <dbReference type="Proteomes" id="UP000019849"/>
    </source>
</evidence>
<accession>A0A011TX09</accession>
<evidence type="ECO:0000256" key="1">
    <source>
        <dbReference type="SAM" id="MobiDB-lite"/>
    </source>
</evidence>
<dbReference type="EMBL" id="JENY01000012">
    <property type="protein sequence ID" value="EXL08732.1"/>
    <property type="molecule type" value="Genomic_DNA"/>
</dbReference>
<gene>
    <name evidence="2" type="ORF">BG36_03450</name>
</gene>
<name>A0A011TX09_9HYPH</name>
<dbReference type="STRING" id="69279.BG36_03450"/>
<dbReference type="PATRIC" id="fig|69279.3.peg.2093"/>
<dbReference type="RefSeq" id="WP_035026270.1">
    <property type="nucleotide sequence ID" value="NZ_KK073886.1"/>
</dbReference>
<sequence length="499" mass="54144">MTQIFIGNRAGYGPALRILKDDNDDPITTPATDYEKFIFDSETNKLAYLNRLVRIQWDDTLPSPPGTGAANAITTYYPPGSDINTFEYAVSYIRAGDNSNSRQTHMWPVDSMGFPGLVGLKSLNAVSGQVAEASSTYARYDRGEAGDIRETGAWGSGTSGNPGPTQVGNRPVLVATIRYGVRNTSQPILFEWKLPSENIPYPFPDSTPVSGPEALRIAPEMARLARPGYDVSDPNPNNFIFHENQNPSKLIGVGSIEIEAGATVLVPTVLSPSLTTYIDCVLSSDGVTYAKPMPAPSGASSSDNYQLQSRATSSGVEFINSGNKKMWVRYMIFSDDGVGPTSGGERVLSSDNGYFQIKRPGSSDSNPSFADILIDSRLPVPLLVAEGYFAWGDMTPVTNQRNLGSRRYTVNVPDAPGKYQLLPVFASPYHGILRAYFLSSTYNGWAQRGSNIAIVHDDRVDFWLANDHPRYINLSGGAVNEGSGPAGVRYYIFAVPLSL</sequence>
<feature type="region of interest" description="Disordered" evidence="1">
    <location>
        <begin position="150"/>
        <end position="169"/>
    </location>
</feature>